<keyword evidence="3" id="KW-0560">Oxidoreductase</keyword>
<reference evidence="5 6" key="2">
    <citation type="submission" date="2020-04" db="EMBL/GenBank/DDBJ databases">
        <title>Genome sequencing and assembly of multiple isolates from the Colletotrichum gloeosporioides species complex.</title>
        <authorList>
            <person name="Gan P."/>
            <person name="Shirasu K."/>
        </authorList>
    </citation>
    <scope>NUCLEOTIDE SEQUENCE [LARGE SCALE GENOMIC DNA]</scope>
    <source>
        <strain evidence="5 6">Nara gc5</strain>
    </source>
</reference>
<dbReference type="GO" id="GO:0005634">
    <property type="term" value="C:nucleus"/>
    <property type="evidence" value="ECO:0007669"/>
    <property type="project" value="TreeGrafter"/>
</dbReference>
<keyword evidence="2" id="KW-0521">NADP</keyword>
<dbReference type="CDD" id="cd05251">
    <property type="entry name" value="NmrA_like_SDR_a"/>
    <property type="match status" value="1"/>
</dbReference>
<dbReference type="PANTHER" id="PTHR42748">
    <property type="entry name" value="NITROGEN METABOLITE REPRESSION PROTEIN NMRA FAMILY MEMBER"/>
    <property type="match status" value="1"/>
</dbReference>
<dbReference type="Proteomes" id="UP000011096">
    <property type="component" value="Unassembled WGS sequence"/>
</dbReference>
<evidence type="ECO:0000256" key="1">
    <source>
        <dbReference type="ARBA" id="ARBA00006328"/>
    </source>
</evidence>
<comment type="caution">
    <text evidence="5">The sequence shown here is derived from an EMBL/GenBank/DDBJ whole genome shotgun (WGS) entry which is preliminary data.</text>
</comment>
<proteinExistence type="inferred from homology"/>
<dbReference type="GO" id="GO:0016491">
    <property type="term" value="F:oxidoreductase activity"/>
    <property type="evidence" value="ECO:0007669"/>
    <property type="project" value="UniProtKB-KW"/>
</dbReference>
<dbReference type="GeneID" id="43613344"/>
<evidence type="ECO:0000259" key="4">
    <source>
        <dbReference type="Pfam" id="PF05368"/>
    </source>
</evidence>
<accession>A0A7J6J983</accession>
<dbReference type="Gene3D" id="3.40.50.720">
    <property type="entry name" value="NAD(P)-binding Rossmann-like Domain"/>
    <property type="match status" value="1"/>
</dbReference>
<dbReference type="Pfam" id="PF05368">
    <property type="entry name" value="NmrA"/>
    <property type="match status" value="1"/>
</dbReference>
<name>A0A7J6J983_COLFN</name>
<dbReference type="SUPFAM" id="SSF51735">
    <property type="entry name" value="NAD(P)-binding Rossmann-fold domains"/>
    <property type="match status" value="1"/>
</dbReference>
<dbReference type="AlphaFoldDB" id="A0A7J6J983"/>
<feature type="domain" description="NmrA-like" evidence="4">
    <location>
        <begin position="10"/>
        <end position="325"/>
    </location>
</feature>
<evidence type="ECO:0000313" key="5">
    <source>
        <dbReference type="EMBL" id="KAF4486303.1"/>
    </source>
</evidence>
<dbReference type="InterPro" id="IPR036291">
    <property type="entry name" value="NAD(P)-bd_dom_sf"/>
</dbReference>
<keyword evidence="6" id="KW-1185">Reference proteome</keyword>
<reference evidence="5 6" key="1">
    <citation type="submission" date="2012-08" db="EMBL/GenBank/DDBJ databases">
        <authorList>
            <person name="Gan P.H.P."/>
            <person name="Ikeda K."/>
            <person name="Irieda H."/>
            <person name="Narusaka M."/>
            <person name="O'Connell R.J."/>
            <person name="Narusaka Y."/>
            <person name="Takano Y."/>
            <person name="Kubo Y."/>
            <person name="Shirasu K."/>
        </authorList>
    </citation>
    <scope>NUCLEOTIDE SEQUENCE [LARGE SCALE GENOMIC DNA]</scope>
    <source>
        <strain evidence="5 6">Nara gc5</strain>
    </source>
</reference>
<dbReference type="InParanoid" id="A0A7J6J983"/>
<sequence length="333" mass="36969">MAALDQKQPKLIAVLGATGNQGRGVVKALLDARHHFDVRAITRDPDGAAARNLLALVGHHGRLTLTRGDVYDSKSLAEAFEGSYGVFAMTQSFVAGTMYHKEEDLRHELEAGRNIVDAAEKTGVKHFIFSSLPNIENASNGRYSKVFHFDFKSRIDQWARERLPAVTTLIPGLFYDNLQWPNYCRRDDDGTVRFCAAVPESTVGEWVDVGHDVGIFVRALLIAGTSKTASKTYPIGSPKISFGELASVFSSMTGIPARFESVGLEDWTSTVVSVAGEGFKEDIRQMVQWVAHAPKDKICYGTMNPVYDCSWEDFRVKASTFEEWILRSNWRGP</sequence>
<dbReference type="OrthoDB" id="4793041at2759"/>
<dbReference type="InterPro" id="IPR051164">
    <property type="entry name" value="NmrA-like_oxidored"/>
</dbReference>
<dbReference type="RefSeq" id="XP_031893300.1">
    <property type="nucleotide sequence ID" value="XM_032029262.1"/>
</dbReference>
<protein>
    <submittedName>
        <fullName evidence="5">NmrA-like family domain-containing protein 1</fullName>
    </submittedName>
</protein>
<dbReference type="EMBL" id="ANPB02000003">
    <property type="protein sequence ID" value="KAF4486303.1"/>
    <property type="molecule type" value="Genomic_DNA"/>
</dbReference>
<comment type="similarity">
    <text evidence="1">Belongs to the NmrA-type oxidoreductase family.</text>
</comment>
<evidence type="ECO:0000256" key="3">
    <source>
        <dbReference type="ARBA" id="ARBA00023002"/>
    </source>
</evidence>
<evidence type="ECO:0000313" key="6">
    <source>
        <dbReference type="Proteomes" id="UP000011096"/>
    </source>
</evidence>
<dbReference type="PANTHER" id="PTHR42748:SF30">
    <property type="entry name" value="NMRA-LIKE DOMAIN-CONTAINING PROTEIN"/>
    <property type="match status" value="1"/>
</dbReference>
<organism evidence="5 6">
    <name type="scientific">Colletotrichum fructicola (strain Nara gc5)</name>
    <name type="common">Anthracnose fungus</name>
    <name type="synonym">Colletotrichum gloeosporioides (strain Nara gc5)</name>
    <dbReference type="NCBI Taxonomy" id="1213859"/>
    <lineage>
        <taxon>Eukaryota</taxon>
        <taxon>Fungi</taxon>
        <taxon>Dikarya</taxon>
        <taxon>Ascomycota</taxon>
        <taxon>Pezizomycotina</taxon>
        <taxon>Sordariomycetes</taxon>
        <taxon>Hypocreomycetidae</taxon>
        <taxon>Glomerellales</taxon>
        <taxon>Glomerellaceae</taxon>
        <taxon>Colletotrichum</taxon>
        <taxon>Colletotrichum gloeosporioides species complex</taxon>
    </lineage>
</organism>
<evidence type="ECO:0000256" key="2">
    <source>
        <dbReference type="ARBA" id="ARBA00022857"/>
    </source>
</evidence>
<dbReference type="InterPro" id="IPR008030">
    <property type="entry name" value="NmrA-like"/>
</dbReference>
<dbReference type="Gene3D" id="3.90.25.10">
    <property type="entry name" value="UDP-galactose 4-epimerase, domain 1"/>
    <property type="match status" value="1"/>
</dbReference>
<gene>
    <name evidence="5" type="primary">NMRAL1-7</name>
    <name evidence="5" type="ORF">CGGC5_v004869</name>
</gene>